<dbReference type="SUPFAM" id="SSF50621">
    <property type="entry name" value="Alanine racemase C-terminal domain-like"/>
    <property type="match status" value="1"/>
</dbReference>
<evidence type="ECO:0000256" key="6">
    <source>
        <dbReference type="ARBA" id="ARBA00022840"/>
    </source>
</evidence>
<feature type="domain" description="Alanine racemase C-terminal" evidence="16">
    <location>
        <begin position="706"/>
        <end position="831"/>
    </location>
</feature>
<dbReference type="SUPFAM" id="SSF63418">
    <property type="entry name" value="MurE/MurF N-terminal domain"/>
    <property type="match status" value="1"/>
</dbReference>
<dbReference type="SUPFAM" id="SSF51419">
    <property type="entry name" value="PLP-binding barrel"/>
    <property type="match status" value="1"/>
</dbReference>
<dbReference type="Gene3D" id="3.90.190.20">
    <property type="entry name" value="Mur ligase, C-terminal domain"/>
    <property type="match status" value="1"/>
</dbReference>
<dbReference type="HAMAP" id="MF_01201">
    <property type="entry name" value="Ala_racemase"/>
    <property type="match status" value="1"/>
</dbReference>
<keyword evidence="3 17" id="KW-0436">Ligase</keyword>
<dbReference type="GO" id="GO:0047480">
    <property type="term" value="F:UDP-N-acetylmuramoyl-tripeptide-D-alanyl-D-alanine ligase activity"/>
    <property type="evidence" value="ECO:0007669"/>
    <property type="project" value="InterPro"/>
</dbReference>
<dbReference type="InterPro" id="IPR001608">
    <property type="entry name" value="Ala_racemase_N"/>
</dbReference>
<dbReference type="GO" id="GO:0030632">
    <property type="term" value="P:D-alanine biosynthetic process"/>
    <property type="evidence" value="ECO:0007669"/>
    <property type="project" value="UniProtKB-UniRule"/>
</dbReference>
<sequence>MNRVKYFIDNIASIIKAKWLVQQDNALIEQLLIDSRKLIFPQTSLFFALKGPRRDGHAFIAPLYKKGVRNFVISEAVDTDAFSEANILQVSDPLQALQTLVAHHRKQFSLPVIGITGSNGKTIVKEWLNQLLEDHYTIIRSPKSYNSQIGVPLSVWPLNEQHELAIFEAGISLPGEMEQLQKIIQPTIGIFTNVGEAHSEGFVNLRQKVNEKLQLFRHVETLIYCQDDHEINSGVAALWQQLPNNKRFTIFSWSMVSEAVLQVREVLKEGAGTTITAQYKGEEISIVIPFTDNASVENAIHCWCVMLHLQLSQEVIERHMRQLGPVAMRLELKKGINNCSIINDSYSADLSSFTIALDFLSQQQQHTKRTVILSDILQSGRSEKDLYAEVARLLQQRQVSRLIGIGERISHQQHIFQNAGIPEPAFYSSVDAFIKELPHIPFKDEIILLKGARVFELEQIDRLLQQKVHQTVMEIDLTAVAHNLKQFQQLLKPATKMMGMVKAFSYGSGSYEIANALQFHHLDYLAVAYADEGVELRKGGINLPVMVMNPEESTFDVLVQYNLEPDLYAPGILRLFEDFVKKQGIQQYPVHIELETGMNRLGFSMAELPVVIDALRTPFFKVQSVFTHLASSEDPQHDAYTNKQGGLYLEMAEQLQAVLSYRFIRHVVNTAGIVRHPQWHLDMVRLGIGLYGGDSSGEGGLDLREVSTLKSTIAQIKELKEGETVSYGRRGVVTRDTRIATVRIGYADGYPRLLGHGVGKMLVNGHLAPVIGTVCMDMTMIDITNISHVREGDEVIVFGGALPVKQVAHWAQTIPYELLAGVSQRVKRIYFEE</sequence>
<dbReference type="GO" id="GO:0008784">
    <property type="term" value="F:alanine racemase activity"/>
    <property type="evidence" value="ECO:0007669"/>
    <property type="project" value="UniProtKB-UniRule"/>
</dbReference>
<dbReference type="GO" id="GO:0005524">
    <property type="term" value="F:ATP binding"/>
    <property type="evidence" value="ECO:0007669"/>
    <property type="project" value="UniProtKB-KW"/>
</dbReference>
<evidence type="ECO:0000259" key="16">
    <source>
        <dbReference type="SMART" id="SM01005"/>
    </source>
</evidence>
<evidence type="ECO:0000256" key="1">
    <source>
        <dbReference type="ARBA" id="ARBA00001933"/>
    </source>
</evidence>
<evidence type="ECO:0000313" key="17">
    <source>
        <dbReference type="EMBL" id="OQP58656.1"/>
    </source>
</evidence>
<evidence type="ECO:0000256" key="5">
    <source>
        <dbReference type="ARBA" id="ARBA00022741"/>
    </source>
</evidence>
<name>A0A1V9FK99_9BACT</name>
<organism evidence="17 18">
    <name type="scientific">Niastella populi</name>
    <dbReference type="NCBI Taxonomy" id="550983"/>
    <lineage>
        <taxon>Bacteria</taxon>
        <taxon>Pseudomonadati</taxon>
        <taxon>Bacteroidota</taxon>
        <taxon>Chitinophagia</taxon>
        <taxon>Chitinophagales</taxon>
        <taxon>Chitinophagaceae</taxon>
        <taxon>Niastella</taxon>
    </lineage>
</organism>
<dbReference type="Pfam" id="PF00842">
    <property type="entry name" value="Ala_racemase_C"/>
    <property type="match status" value="1"/>
</dbReference>
<dbReference type="Pfam" id="PF02875">
    <property type="entry name" value="Mur_ligase_C"/>
    <property type="match status" value="1"/>
</dbReference>
<evidence type="ECO:0000256" key="13">
    <source>
        <dbReference type="HAMAP-Rule" id="MF_01201"/>
    </source>
</evidence>
<keyword evidence="8" id="KW-0133">Cell shape</keyword>
<keyword evidence="12" id="KW-0961">Cell wall biogenesis/degradation</keyword>
<evidence type="ECO:0000256" key="8">
    <source>
        <dbReference type="ARBA" id="ARBA00022960"/>
    </source>
</evidence>
<dbReference type="EMBL" id="LWBP01000188">
    <property type="protein sequence ID" value="OQP58656.1"/>
    <property type="molecule type" value="Genomic_DNA"/>
</dbReference>
<reference evidence="18" key="1">
    <citation type="submission" date="2016-04" db="EMBL/GenBank/DDBJ databases">
        <authorList>
            <person name="Chen L."/>
            <person name="Zhuang W."/>
            <person name="Wang G."/>
        </authorList>
    </citation>
    <scope>NUCLEOTIDE SEQUENCE [LARGE SCALE GENOMIC DNA]</scope>
    <source>
        <strain evidence="18">208</strain>
    </source>
</reference>
<comment type="caution">
    <text evidence="17">The sequence shown here is derived from an EMBL/GenBank/DDBJ whole genome shotgun (WGS) entry which is preliminary data.</text>
</comment>
<dbReference type="Pfam" id="PF08245">
    <property type="entry name" value="Mur_ligase_M"/>
    <property type="match status" value="1"/>
</dbReference>
<feature type="binding site" evidence="13 15">
    <location>
        <position position="776"/>
    </location>
    <ligand>
        <name>substrate</name>
    </ligand>
</feature>
<gene>
    <name evidence="17" type="ORF">A4R26_04180</name>
</gene>
<evidence type="ECO:0000256" key="10">
    <source>
        <dbReference type="ARBA" id="ARBA00023235"/>
    </source>
</evidence>
<keyword evidence="2" id="KW-0963">Cytoplasm</keyword>
<dbReference type="InterPro" id="IPR009006">
    <property type="entry name" value="Ala_racemase/Decarboxylase_C"/>
</dbReference>
<keyword evidence="18" id="KW-1185">Reference proteome</keyword>
<evidence type="ECO:0000256" key="15">
    <source>
        <dbReference type="PIRSR" id="PIRSR600821-52"/>
    </source>
</evidence>
<dbReference type="InterPro" id="IPR011079">
    <property type="entry name" value="Ala_racemase_C"/>
</dbReference>
<dbReference type="Gene3D" id="3.20.20.10">
    <property type="entry name" value="Alanine racemase"/>
    <property type="match status" value="1"/>
</dbReference>
<dbReference type="InterPro" id="IPR000821">
    <property type="entry name" value="Ala_racemase"/>
</dbReference>
<evidence type="ECO:0000256" key="3">
    <source>
        <dbReference type="ARBA" id="ARBA00022598"/>
    </source>
</evidence>
<feature type="active site" description="Proton acceptor; specific for L-alanine" evidence="13">
    <location>
        <position position="727"/>
    </location>
</feature>
<dbReference type="SUPFAM" id="SSF53244">
    <property type="entry name" value="MurD-like peptide ligases, peptide-binding domain"/>
    <property type="match status" value="1"/>
</dbReference>
<keyword evidence="6" id="KW-0067">ATP-binding</keyword>
<dbReference type="InterPro" id="IPR035911">
    <property type="entry name" value="MurE/MurF_N"/>
</dbReference>
<keyword evidence="5" id="KW-0547">Nucleotide-binding</keyword>
<dbReference type="PRINTS" id="PR00992">
    <property type="entry name" value="ALARACEMASE"/>
</dbReference>
<dbReference type="InterPro" id="IPR029066">
    <property type="entry name" value="PLP-binding_barrel"/>
</dbReference>
<dbReference type="GO" id="GO:0009252">
    <property type="term" value="P:peptidoglycan biosynthetic process"/>
    <property type="evidence" value="ECO:0007669"/>
    <property type="project" value="UniProtKB-KW"/>
</dbReference>
<dbReference type="EC" id="5.1.1.1" evidence="13"/>
<dbReference type="SUPFAM" id="SSF53623">
    <property type="entry name" value="MurD-like peptide ligases, catalytic domain"/>
    <property type="match status" value="1"/>
</dbReference>
<dbReference type="InterPro" id="IPR036615">
    <property type="entry name" value="Mur_ligase_C_dom_sf"/>
</dbReference>
<dbReference type="Proteomes" id="UP000192276">
    <property type="component" value="Unassembled WGS sequence"/>
</dbReference>
<feature type="modified residue" description="N6-(pyridoxal phosphate)lysine" evidence="13 14">
    <location>
        <position position="502"/>
    </location>
</feature>
<dbReference type="InterPro" id="IPR036565">
    <property type="entry name" value="Mur-like_cat_sf"/>
</dbReference>
<dbReference type="SMART" id="SM01005">
    <property type="entry name" value="Ala_racemase_C"/>
    <property type="match status" value="1"/>
</dbReference>
<comment type="similarity">
    <text evidence="13">Belongs to the alanine racemase family.</text>
</comment>
<comment type="function">
    <text evidence="13">Catalyzes the interconversion of L-alanine and D-alanine. May also act on other amino acids.</text>
</comment>
<dbReference type="InterPro" id="IPR051046">
    <property type="entry name" value="MurCDEF_CellWall_CoF430Synth"/>
</dbReference>
<feature type="binding site" evidence="13 15">
    <location>
        <position position="600"/>
    </location>
    <ligand>
        <name>substrate</name>
    </ligand>
</feature>
<keyword evidence="11" id="KW-0131">Cell cycle</keyword>
<evidence type="ECO:0000256" key="4">
    <source>
        <dbReference type="ARBA" id="ARBA00022618"/>
    </source>
</evidence>
<accession>A0A1V9FK99</accession>
<dbReference type="GO" id="GO:0051301">
    <property type="term" value="P:cell division"/>
    <property type="evidence" value="ECO:0007669"/>
    <property type="project" value="UniProtKB-KW"/>
</dbReference>
<evidence type="ECO:0000256" key="2">
    <source>
        <dbReference type="ARBA" id="ARBA00022490"/>
    </source>
</evidence>
<dbReference type="InterPro" id="IPR013221">
    <property type="entry name" value="Mur_ligase_cen"/>
</dbReference>
<comment type="pathway">
    <text evidence="13">Amino-acid biosynthesis; D-alanine biosynthesis; D-alanine from L-alanine: step 1/1.</text>
</comment>
<keyword evidence="10 13" id="KW-0413">Isomerase</keyword>
<dbReference type="CDD" id="cd00430">
    <property type="entry name" value="PLPDE_III_AR"/>
    <property type="match status" value="1"/>
</dbReference>
<dbReference type="Pfam" id="PF01168">
    <property type="entry name" value="Ala_racemase_N"/>
    <property type="match status" value="1"/>
</dbReference>
<keyword evidence="4" id="KW-0132">Cell division</keyword>
<dbReference type="InterPro" id="IPR004101">
    <property type="entry name" value="Mur_ligase_C"/>
</dbReference>
<dbReference type="OrthoDB" id="9801978at2"/>
<evidence type="ECO:0000256" key="7">
    <source>
        <dbReference type="ARBA" id="ARBA00022898"/>
    </source>
</evidence>
<dbReference type="GO" id="GO:0071555">
    <property type="term" value="P:cell wall organization"/>
    <property type="evidence" value="ECO:0007669"/>
    <property type="project" value="UniProtKB-KW"/>
</dbReference>
<dbReference type="Gene3D" id="3.40.1390.10">
    <property type="entry name" value="MurE/MurF, N-terminal domain"/>
    <property type="match status" value="1"/>
</dbReference>
<evidence type="ECO:0000256" key="14">
    <source>
        <dbReference type="PIRSR" id="PIRSR600821-50"/>
    </source>
</evidence>
<dbReference type="Gene3D" id="2.40.37.10">
    <property type="entry name" value="Lyase, Ornithine Decarboxylase, Chain A, domain 1"/>
    <property type="match status" value="1"/>
</dbReference>
<dbReference type="AlphaFoldDB" id="A0A1V9FK99"/>
<dbReference type="NCBIfam" id="NF008897">
    <property type="entry name" value="PRK11930.1"/>
    <property type="match status" value="1"/>
</dbReference>
<keyword evidence="7 13" id="KW-0663">Pyridoxal phosphate</keyword>
<evidence type="ECO:0000313" key="18">
    <source>
        <dbReference type="Proteomes" id="UP000192276"/>
    </source>
</evidence>
<comment type="catalytic activity">
    <reaction evidence="13">
        <text>L-alanine = D-alanine</text>
        <dbReference type="Rhea" id="RHEA:20249"/>
        <dbReference type="ChEBI" id="CHEBI:57416"/>
        <dbReference type="ChEBI" id="CHEBI:57972"/>
        <dbReference type="EC" id="5.1.1.1"/>
    </reaction>
</comment>
<feature type="active site" description="Proton acceptor; specific for D-alanine" evidence="13">
    <location>
        <position position="502"/>
    </location>
</feature>
<protein>
    <recommendedName>
        <fullName evidence="13">Alanine racemase</fullName>
        <ecNumber evidence="13">5.1.1.1</ecNumber>
    </recommendedName>
</protein>
<dbReference type="NCBIfam" id="TIGR01143">
    <property type="entry name" value="murF"/>
    <property type="match status" value="1"/>
</dbReference>
<evidence type="ECO:0000256" key="12">
    <source>
        <dbReference type="ARBA" id="ARBA00023316"/>
    </source>
</evidence>
<comment type="cofactor">
    <cofactor evidence="1 13 14">
        <name>pyridoxal 5'-phosphate</name>
        <dbReference type="ChEBI" id="CHEBI:597326"/>
    </cofactor>
</comment>
<proteinExistence type="inferred from homology"/>
<evidence type="ECO:0000256" key="9">
    <source>
        <dbReference type="ARBA" id="ARBA00022984"/>
    </source>
</evidence>
<dbReference type="NCBIfam" id="TIGR00492">
    <property type="entry name" value="alr"/>
    <property type="match status" value="1"/>
</dbReference>
<dbReference type="GO" id="GO:0008360">
    <property type="term" value="P:regulation of cell shape"/>
    <property type="evidence" value="ECO:0007669"/>
    <property type="project" value="UniProtKB-KW"/>
</dbReference>
<dbReference type="InterPro" id="IPR005863">
    <property type="entry name" value="UDP-N-AcMur_synth"/>
</dbReference>
<keyword evidence="9" id="KW-0573">Peptidoglycan synthesis</keyword>
<dbReference type="STRING" id="550983.A4R26_04180"/>
<dbReference type="PANTHER" id="PTHR43024">
    <property type="entry name" value="UDP-N-ACETYLMURAMOYL-TRIPEPTIDE--D-ALANYL-D-ALANINE LIGASE"/>
    <property type="match status" value="1"/>
</dbReference>
<dbReference type="PANTHER" id="PTHR43024:SF1">
    <property type="entry name" value="UDP-N-ACETYLMURAMOYL-TRIPEPTIDE--D-ALANYL-D-ALANINE LIGASE"/>
    <property type="match status" value="1"/>
</dbReference>
<evidence type="ECO:0000256" key="11">
    <source>
        <dbReference type="ARBA" id="ARBA00023306"/>
    </source>
</evidence>
<dbReference type="UniPathway" id="UPA00042">
    <property type="reaction ID" value="UER00497"/>
</dbReference>
<dbReference type="GO" id="GO:0030170">
    <property type="term" value="F:pyridoxal phosphate binding"/>
    <property type="evidence" value="ECO:0007669"/>
    <property type="project" value="UniProtKB-UniRule"/>
</dbReference>
<dbReference type="Gene3D" id="3.40.1190.10">
    <property type="entry name" value="Mur-like, catalytic domain"/>
    <property type="match status" value="1"/>
</dbReference>